<proteinExistence type="predicted"/>
<feature type="compositionally biased region" description="Basic residues" evidence="1">
    <location>
        <begin position="71"/>
        <end position="80"/>
    </location>
</feature>
<evidence type="ECO:0000256" key="1">
    <source>
        <dbReference type="SAM" id="MobiDB-lite"/>
    </source>
</evidence>
<name>A0ABR5BJ29_CRYGA</name>
<evidence type="ECO:0000313" key="2">
    <source>
        <dbReference type="EMBL" id="KIR69183.1"/>
    </source>
</evidence>
<keyword evidence="3" id="KW-1185">Reference proteome</keyword>
<feature type="region of interest" description="Disordered" evidence="1">
    <location>
        <begin position="1"/>
        <end position="110"/>
    </location>
</feature>
<gene>
    <name evidence="2" type="ORF">I314_00287</name>
</gene>
<accession>A0ABR5BJ29</accession>
<dbReference type="Proteomes" id="UP000053800">
    <property type="component" value="Unassembled WGS sequence"/>
</dbReference>
<evidence type="ECO:0000313" key="3">
    <source>
        <dbReference type="Proteomes" id="UP000053800"/>
    </source>
</evidence>
<dbReference type="EMBL" id="KN848889">
    <property type="protein sequence ID" value="KIR69183.1"/>
    <property type="molecule type" value="Genomic_DNA"/>
</dbReference>
<feature type="compositionally biased region" description="Basic and acidic residues" evidence="1">
    <location>
        <begin position="125"/>
        <end position="137"/>
    </location>
</feature>
<protein>
    <submittedName>
        <fullName evidence="2">Uncharacterized protein</fullName>
    </submittedName>
</protein>
<reference evidence="2 3" key="1">
    <citation type="submission" date="2015-01" db="EMBL/GenBank/DDBJ databases">
        <title>The Genome Sequence of Cryptococcus gattii CA1873.</title>
        <authorList>
            <consortium name="The Broad Institute Genomics Platform"/>
            <person name="Cuomo C."/>
            <person name="Litvintseva A."/>
            <person name="Chen Y."/>
            <person name="Heitman J."/>
            <person name="Sun S."/>
            <person name="Springer D."/>
            <person name="Dromer F."/>
            <person name="Young S."/>
            <person name="Zeng Q."/>
            <person name="Gargeya S."/>
            <person name="Abouelleil A."/>
            <person name="Alvarado L."/>
            <person name="Chapman S.B."/>
            <person name="Gainer-Dewar J."/>
            <person name="Goldberg J."/>
            <person name="Griggs A."/>
            <person name="Gujja S."/>
            <person name="Hansen M."/>
            <person name="Howarth C."/>
            <person name="Imamovic A."/>
            <person name="Larimer J."/>
            <person name="Murphy C."/>
            <person name="Naylor J."/>
            <person name="Pearson M."/>
            <person name="Priest M."/>
            <person name="Roberts A."/>
            <person name="Saif S."/>
            <person name="Shea T."/>
            <person name="Sykes S."/>
            <person name="Wortman J."/>
            <person name="Nusbaum C."/>
            <person name="Birren B."/>
        </authorList>
    </citation>
    <scope>NUCLEOTIDE SEQUENCE [LARGE SCALE GENOMIC DNA]</scope>
    <source>
        <strain evidence="2 3">CA1873</strain>
    </source>
</reference>
<sequence>MAMLELNRGPALNAGETYPRDSTERTMNIQLGKPVRPCQRSPPSNLDGCSLSPRSRVLPDSRSRLLPSTAPRKRLRKLPRARLLLTPHSPTCLSHSGSMPSGAPSPPPLGPFGVGQIHLEFPGLGERETETLTERDPSQAISSIRARKGISNIIEVPADLPPAEQQAIDKTHAD</sequence>
<organism evidence="2 3">
    <name type="scientific">Cryptococcus bacillisporus CA1873</name>
    <dbReference type="NCBI Taxonomy" id="1296111"/>
    <lineage>
        <taxon>Eukaryota</taxon>
        <taxon>Fungi</taxon>
        <taxon>Dikarya</taxon>
        <taxon>Basidiomycota</taxon>
        <taxon>Agaricomycotina</taxon>
        <taxon>Tremellomycetes</taxon>
        <taxon>Tremellales</taxon>
        <taxon>Cryptococcaceae</taxon>
        <taxon>Cryptococcus</taxon>
        <taxon>Cryptococcus gattii species complex</taxon>
    </lineage>
</organism>
<feature type="region of interest" description="Disordered" evidence="1">
    <location>
        <begin position="124"/>
        <end position="144"/>
    </location>
</feature>